<dbReference type="NCBIfam" id="TIGR00131">
    <property type="entry name" value="gal_kin"/>
    <property type="match status" value="1"/>
</dbReference>
<protein>
    <submittedName>
        <fullName evidence="9">Galactokinase</fullName>
    </submittedName>
</protein>
<dbReference type="Gene3D" id="3.30.70.3170">
    <property type="match status" value="1"/>
</dbReference>
<dbReference type="PRINTS" id="PR00959">
    <property type="entry name" value="MEVGALKINASE"/>
</dbReference>
<dbReference type="Pfam" id="PF08544">
    <property type="entry name" value="GHMP_kinases_C"/>
    <property type="match status" value="1"/>
</dbReference>
<dbReference type="Proteomes" id="UP001472866">
    <property type="component" value="Chromosome 06"/>
</dbReference>
<feature type="domain" description="GHMP kinase N-terminal" evidence="6">
    <location>
        <begin position="161"/>
        <end position="238"/>
    </location>
</feature>
<dbReference type="PANTHER" id="PTHR10457:SF7">
    <property type="entry name" value="GALACTOKINASE-RELATED"/>
    <property type="match status" value="1"/>
</dbReference>
<evidence type="ECO:0000256" key="2">
    <source>
        <dbReference type="ARBA" id="ARBA00022679"/>
    </source>
</evidence>
<accession>A0AAX4P9E1</accession>
<dbReference type="InterPro" id="IPR006206">
    <property type="entry name" value="Mevalonate/galactokinase"/>
</dbReference>
<keyword evidence="3" id="KW-0547">Nucleotide-binding</keyword>
<dbReference type="SUPFAM" id="SSF55060">
    <property type="entry name" value="GHMP Kinase, C-terminal domain"/>
    <property type="match status" value="1"/>
</dbReference>
<dbReference type="GO" id="GO:0005524">
    <property type="term" value="F:ATP binding"/>
    <property type="evidence" value="ECO:0007669"/>
    <property type="project" value="UniProtKB-KW"/>
</dbReference>
<organism evidence="9 10">
    <name type="scientific">Chloropicon roscoffensis</name>
    <dbReference type="NCBI Taxonomy" id="1461544"/>
    <lineage>
        <taxon>Eukaryota</taxon>
        <taxon>Viridiplantae</taxon>
        <taxon>Chlorophyta</taxon>
        <taxon>Chloropicophyceae</taxon>
        <taxon>Chloropicales</taxon>
        <taxon>Chloropicaceae</taxon>
        <taxon>Chloropicon</taxon>
    </lineage>
</organism>
<dbReference type="PRINTS" id="PR00473">
    <property type="entry name" value="GALCTOKINASE"/>
</dbReference>
<dbReference type="GO" id="GO:0004335">
    <property type="term" value="F:galactokinase activity"/>
    <property type="evidence" value="ECO:0007669"/>
    <property type="project" value="InterPro"/>
</dbReference>
<dbReference type="Gene3D" id="3.30.230.10">
    <property type="match status" value="1"/>
</dbReference>
<evidence type="ECO:0000259" key="8">
    <source>
        <dbReference type="Pfam" id="PF10509"/>
    </source>
</evidence>
<proteinExistence type="inferred from homology"/>
<dbReference type="InterPro" id="IPR019539">
    <property type="entry name" value="GalKase_N"/>
</dbReference>
<evidence type="ECO:0000256" key="5">
    <source>
        <dbReference type="ARBA" id="ARBA00022840"/>
    </source>
</evidence>
<comment type="similarity">
    <text evidence="1">Belongs to the GHMP kinase family. GalK subfamily.</text>
</comment>
<gene>
    <name evidence="9" type="ORF">HKI87_06g41680</name>
</gene>
<evidence type="ECO:0000313" key="10">
    <source>
        <dbReference type="Proteomes" id="UP001472866"/>
    </source>
</evidence>
<dbReference type="GO" id="GO:0005829">
    <property type="term" value="C:cytosol"/>
    <property type="evidence" value="ECO:0007669"/>
    <property type="project" value="TreeGrafter"/>
</dbReference>
<evidence type="ECO:0000313" key="9">
    <source>
        <dbReference type="EMBL" id="WZN62627.1"/>
    </source>
</evidence>
<dbReference type="PANTHER" id="PTHR10457">
    <property type="entry name" value="MEVALONATE KINASE/GALACTOKINASE"/>
    <property type="match status" value="1"/>
</dbReference>
<evidence type="ECO:0000256" key="1">
    <source>
        <dbReference type="ARBA" id="ARBA00006566"/>
    </source>
</evidence>
<sequence length="515" mass="57043">MNLEVANVADKVRMQDTVPNVPIRQLEVLYDFSELDAQKKRYANLVEKFKELHGTEPGFLTRAPGRVNLIGEHIDYEGYSVLPMAISLDTLVAVRARSEAQIHVANISTEVDDNGNLKYETGVIPIDPRAEVPRGSWLSYVHAAYKGVLEYFLWKHRDNKKEILWPRQKGMSLLIDGRVPQGSGLSSSSALVCAVAIAVMQIKQMSFTKAEIAEFCRECEKYVGTQSGGMDQAISLMGERGFAKLIDFGPVKAHSVPLPLGGIFIIANTIVASLKADKPESKYNLRVVECTLASMVLALGLGMPREEALGMKTLKQVQEKMGDGGKENGFPSGVLESKLHPEPYQREELEGLLGTSLDDLFEGNADFQNAMQYGAENGGYQLYNRALHVFSEAERVYRLRSLCTDESKDKFAKIGAVMTESHRSCQKLYECSSPELDELVRLAIENGAYGARLTGAGWGGCVVAYVSENIKNRFIEEIYRSYYKKNLGEGKITQKQLKDCIFPSKPTAGACIIKL</sequence>
<dbReference type="InterPro" id="IPR013750">
    <property type="entry name" value="GHMP_kinase_C_dom"/>
</dbReference>
<dbReference type="PROSITE" id="PS00627">
    <property type="entry name" value="GHMP_KINASES_ATP"/>
    <property type="match status" value="1"/>
</dbReference>
<dbReference type="InterPro" id="IPR019741">
    <property type="entry name" value="Galactokinase_CS"/>
</dbReference>
<evidence type="ECO:0000259" key="6">
    <source>
        <dbReference type="Pfam" id="PF00288"/>
    </source>
</evidence>
<dbReference type="InterPro" id="IPR000705">
    <property type="entry name" value="Galactokinase"/>
</dbReference>
<dbReference type="InterPro" id="IPR006203">
    <property type="entry name" value="GHMP_knse_ATP-bd_CS"/>
</dbReference>
<evidence type="ECO:0000256" key="4">
    <source>
        <dbReference type="ARBA" id="ARBA00022777"/>
    </source>
</evidence>
<keyword evidence="2" id="KW-0808">Transferase</keyword>
<dbReference type="SUPFAM" id="SSF54211">
    <property type="entry name" value="Ribosomal protein S5 domain 2-like"/>
    <property type="match status" value="1"/>
</dbReference>
<feature type="domain" description="Galactokinase N-terminal" evidence="8">
    <location>
        <begin position="47"/>
        <end position="95"/>
    </location>
</feature>
<dbReference type="InterPro" id="IPR006204">
    <property type="entry name" value="GHMP_kinase_N_dom"/>
</dbReference>
<dbReference type="Pfam" id="PF00288">
    <property type="entry name" value="GHMP_kinases_N"/>
    <property type="match status" value="1"/>
</dbReference>
<dbReference type="EMBL" id="CP151506">
    <property type="protein sequence ID" value="WZN62627.1"/>
    <property type="molecule type" value="Genomic_DNA"/>
</dbReference>
<dbReference type="GO" id="GO:0006012">
    <property type="term" value="P:galactose metabolic process"/>
    <property type="evidence" value="ECO:0007669"/>
    <property type="project" value="InterPro"/>
</dbReference>
<feature type="domain" description="GHMP kinase C-terminal" evidence="7">
    <location>
        <begin position="412"/>
        <end position="483"/>
    </location>
</feature>
<reference evidence="9 10" key="1">
    <citation type="submission" date="2024-03" db="EMBL/GenBank/DDBJ databases">
        <title>Complete genome sequence of the green alga Chloropicon roscoffensis RCC1871.</title>
        <authorList>
            <person name="Lemieux C."/>
            <person name="Pombert J.-F."/>
            <person name="Otis C."/>
            <person name="Turmel M."/>
        </authorList>
    </citation>
    <scope>NUCLEOTIDE SEQUENCE [LARGE SCALE GENOMIC DNA]</scope>
    <source>
        <strain evidence="9 10">RCC1871</strain>
    </source>
</reference>
<dbReference type="PIRSF" id="PIRSF000530">
    <property type="entry name" value="Galactokinase"/>
    <property type="match status" value="1"/>
</dbReference>
<keyword evidence="4" id="KW-0418">Kinase</keyword>
<dbReference type="Gene3D" id="1.20.1440.340">
    <property type="match status" value="1"/>
</dbReference>
<keyword evidence="10" id="KW-1185">Reference proteome</keyword>
<evidence type="ECO:0000259" key="7">
    <source>
        <dbReference type="Pfam" id="PF08544"/>
    </source>
</evidence>
<keyword evidence="5" id="KW-0067">ATP-binding</keyword>
<name>A0AAX4P9E1_9CHLO</name>
<dbReference type="Pfam" id="PF10509">
    <property type="entry name" value="GalKase_gal_bdg"/>
    <property type="match status" value="1"/>
</dbReference>
<dbReference type="InterPro" id="IPR020568">
    <property type="entry name" value="Ribosomal_Su5_D2-typ_SF"/>
</dbReference>
<dbReference type="PROSITE" id="PS00106">
    <property type="entry name" value="GALACTOKINASE"/>
    <property type="match status" value="1"/>
</dbReference>
<evidence type="ECO:0000256" key="3">
    <source>
        <dbReference type="ARBA" id="ARBA00022741"/>
    </source>
</evidence>
<dbReference type="AlphaFoldDB" id="A0AAX4P9E1"/>
<dbReference type="InterPro" id="IPR014721">
    <property type="entry name" value="Ribsml_uS5_D2-typ_fold_subgr"/>
</dbReference>
<dbReference type="InterPro" id="IPR036554">
    <property type="entry name" value="GHMP_kinase_C_sf"/>
</dbReference>